<reference evidence="1 2" key="1">
    <citation type="submission" date="2017-06" db="EMBL/GenBank/DDBJ databases">
        <authorList>
            <person name="Varghese N."/>
            <person name="Submissions S."/>
        </authorList>
    </citation>
    <scope>NUCLEOTIDE SEQUENCE [LARGE SCALE GENOMIC DNA]</scope>
    <source>
        <strain evidence="1 2">DSM 26989</strain>
    </source>
</reference>
<dbReference type="OrthoDB" id="1078746at2"/>
<dbReference type="AlphaFoldDB" id="A0A2K9HK79"/>
<dbReference type="PROSITE" id="PS51257">
    <property type="entry name" value="PROKAR_LIPOPROTEIN"/>
    <property type="match status" value="1"/>
</dbReference>
<gene>
    <name evidence="1" type="ORF">SAMN06265364_1456</name>
</gene>
<protein>
    <submittedName>
        <fullName evidence="1">Uncharacterized protein</fullName>
    </submittedName>
</protein>
<proteinExistence type="predicted"/>
<dbReference type="KEGG" id="pje:CRM71_12220"/>
<comment type="caution">
    <text evidence="1">The sequence shown here is derived from an EMBL/GenBank/DDBJ whole genome shotgun (WGS) entry which is preliminary data.</text>
</comment>
<evidence type="ECO:0000313" key="1">
    <source>
        <dbReference type="EMBL" id="SNS12217.1"/>
    </source>
</evidence>
<sequence length="262" mass="29470">MAHRKTCFVLLFLAFLLACASCSNPQDEDRKSSFQLDKPYREIMQGSTLRVFITSGSGDLQISNSNAFKDYARIAYARTPEQAGHVGVLSIQALQVGEFQVSLTDNLTKERQQLTVKVLPPYLLLEIHEGSDPVWSIGSGVSGLFLVQNAAHSFYLCRYKPTLYRYVSPAVLSGVYEIVMKDGVPTNLRLQSKKQGIVRDFTLTGKNKKEALEKLGRLGRLGLLPNEEKFICPVFLDEHDMEEHIMAEMTYKEATLPEKVME</sequence>
<accession>A0A2K9HK79</accession>
<evidence type="ECO:0000313" key="2">
    <source>
        <dbReference type="Proteomes" id="UP000198427"/>
    </source>
</evidence>
<keyword evidence="2" id="KW-1185">Reference proteome</keyword>
<dbReference type="Proteomes" id="UP000198427">
    <property type="component" value="Unassembled WGS sequence"/>
</dbReference>
<organism evidence="1 2">
    <name type="scientific">Prevotella jejuni</name>
    <dbReference type="NCBI Taxonomy" id="1177574"/>
    <lineage>
        <taxon>Bacteria</taxon>
        <taxon>Pseudomonadati</taxon>
        <taxon>Bacteroidota</taxon>
        <taxon>Bacteroidia</taxon>
        <taxon>Bacteroidales</taxon>
        <taxon>Prevotellaceae</taxon>
        <taxon>Prevotella</taxon>
    </lineage>
</organism>
<name>A0A2K9HK79_9BACT</name>
<dbReference type="EMBL" id="FZNZ01000045">
    <property type="protein sequence ID" value="SNS12217.1"/>
    <property type="molecule type" value="Genomic_DNA"/>
</dbReference>